<dbReference type="InterPro" id="IPR001303">
    <property type="entry name" value="Aldolase_II/adducin_N"/>
</dbReference>
<dbReference type="AlphaFoldDB" id="U1FM88"/>
<dbReference type="eggNOG" id="COG0235">
    <property type="taxonomic scope" value="Bacteria"/>
</dbReference>
<evidence type="ECO:0000313" key="5">
    <source>
        <dbReference type="EMBL" id="ERK03183.1"/>
    </source>
</evidence>
<protein>
    <submittedName>
        <fullName evidence="4">Class II aldolase/adducin N-terminal domain protein</fullName>
    </submittedName>
</protein>
<dbReference type="Proteomes" id="UP000016412">
    <property type="component" value="Unassembled WGS sequence"/>
</dbReference>
<dbReference type="PATRIC" id="fig|1125725.3.peg.1465"/>
<comment type="caution">
    <text evidence="4">The sequence shown here is derived from an EMBL/GenBank/DDBJ whole genome shotgun (WGS) entry which is preliminary data.</text>
</comment>
<reference evidence="6 7" key="1">
    <citation type="submission" date="2013-08" db="EMBL/GenBank/DDBJ databases">
        <authorList>
            <person name="Durkin A.S."/>
            <person name="Haft D.R."/>
            <person name="McCorrison J."/>
            <person name="Torralba M."/>
            <person name="Gillis M."/>
            <person name="Haft D.H."/>
            <person name="Methe B."/>
            <person name="Sutton G."/>
            <person name="Nelson K.E."/>
        </authorList>
    </citation>
    <scope>NUCLEOTIDE SEQUENCE [LARGE SCALE GENOMIC DNA]</scope>
    <source>
        <strain evidence="5 7">ATCC 35536</strain>
        <strain evidence="4 6">VPI DR56BR1116</strain>
    </source>
</reference>
<dbReference type="GO" id="GO:0046872">
    <property type="term" value="F:metal ion binding"/>
    <property type="evidence" value="ECO:0007669"/>
    <property type="project" value="UniProtKB-KW"/>
</dbReference>
<dbReference type="OrthoDB" id="9794581at2"/>
<dbReference type="GO" id="GO:0016832">
    <property type="term" value="F:aldehyde-lyase activity"/>
    <property type="evidence" value="ECO:0007669"/>
    <property type="project" value="TreeGrafter"/>
</dbReference>
<dbReference type="GO" id="GO:0019323">
    <property type="term" value="P:pentose catabolic process"/>
    <property type="evidence" value="ECO:0007669"/>
    <property type="project" value="TreeGrafter"/>
</dbReference>
<dbReference type="STRING" id="1125725.HMPREF1325_1030"/>
<name>U1FM88_TRESO</name>
<dbReference type="SUPFAM" id="SSF53639">
    <property type="entry name" value="AraD/HMP-PK domain-like"/>
    <property type="match status" value="1"/>
</dbReference>
<evidence type="ECO:0000256" key="1">
    <source>
        <dbReference type="ARBA" id="ARBA00022723"/>
    </source>
</evidence>
<keyword evidence="7" id="KW-1185">Reference proteome</keyword>
<evidence type="ECO:0000256" key="2">
    <source>
        <dbReference type="ARBA" id="ARBA00023239"/>
    </source>
</evidence>
<sequence length="231" mass="25101">MGSYLSENEARDVIVDMGKRVYMKGFVGANDGNISCRIADDTILVTPTGVSKGFMRPEMLVKMKVTGEVLGEGKPSSETKMHLRAYTESSEINAVVHVHPQVATAFSVIGLPLDHPVVAEGVLVTGNILIAPYAKPGTYDVPDGIAPFVKKYNGVLLESHGALTWGMNLEQAVYRMEALEHHAHILLYSMILAQLTGRKIRGFTKDECADLVSIRESMGVKTGGVPKEWTS</sequence>
<dbReference type="RefSeq" id="WP_021330422.1">
    <property type="nucleotide sequence ID" value="NZ_AUZJ01000039.1"/>
</dbReference>
<keyword evidence="1" id="KW-0479">Metal-binding</keyword>
<evidence type="ECO:0000313" key="6">
    <source>
        <dbReference type="Proteomes" id="UP000016412"/>
    </source>
</evidence>
<proteinExistence type="predicted"/>
<dbReference type="Pfam" id="PF00596">
    <property type="entry name" value="Aldolase_II"/>
    <property type="match status" value="1"/>
</dbReference>
<evidence type="ECO:0000259" key="3">
    <source>
        <dbReference type="SMART" id="SM01007"/>
    </source>
</evidence>
<organism evidence="4 6">
    <name type="scientific">Treponema socranskii subsp. socranskii VPI DR56BR1116 = ATCC 35536</name>
    <dbReference type="NCBI Taxonomy" id="1125725"/>
    <lineage>
        <taxon>Bacteria</taxon>
        <taxon>Pseudomonadati</taxon>
        <taxon>Spirochaetota</taxon>
        <taxon>Spirochaetia</taxon>
        <taxon>Spirochaetales</taxon>
        <taxon>Treponemataceae</taxon>
        <taxon>Treponema</taxon>
    </lineage>
</organism>
<evidence type="ECO:0000313" key="4">
    <source>
        <dbReference type="EMBL" id="ERF60551.1"/>
    </source>
</evidence>
<dbReference type="InterPro" id="IPR036409">
    <property type="entry name" value="Aldolase_II/adducin_N_sf"/>
</dbReference>
<dbReference type="PANTHER" id="PTHR22789">
    <property type="entry name" value="FUCULOSE PHOSPHATE ALDOLASE"/>
    <property type="match status" value="1"/>
</dbReference>
<dbReference type="GO" id="GO:0005829">
    <property type="term" value="C:cytosol"/>
    <property type="evidence" value="ECO:0007669"/>
    <property type="project" value="TreeGrafter"/>
</dbReference>
<dbReference type="EMBL" id="AUZJ01000039">
    <property type="protein sequence ID" value="ERF60551.1"/>
    <property type="molecule type" value="Genomic_DNA"/>
</dbReference>
<dbReference type="Gene3D" id="3.40.225.10">
    <property type="entry name" value="Class II aldolase/adducin N-terminal domain"/>
    <property type="match status" value="1"/>
</dbReference>
<evidence type="ECO:0000313" key="7">
    <source>
        <dbReference type="Proteomes" id="UP000016646"/>
    </source>
</evidence>
<accession>U1FM88</accession>
<dbReference type="Proteomes" id="UP000016646">
    <property type="component" value="Unassembled WGS sequence"/>
</dbReference>
<keyword evidence="2" id="KW-0456">Lyase</keyword>
<dbReference type="SMART" id="SM01007">
    <property type="entry name" value="Aldolase_II"/>
    <property type="match status" value="1"/>
</dbReference>
<feature type="domain" description="Class II aldolase/adducin N-terminal" evidence="3">
    <location>
        <begin position="12"/>
        <end position="187"/>
    </location>
</feature>
<dbReference type="InterPro" id="IPR050197">
    <property type="entry name" value="Aldolase_class_II_sugar_metab"/>
</dbReference>
<dbReference type="EMBL" id="AVQI01000042">
    <property type="protein sequence ID" value="ERK03183.1"/>
    <property type="molecule type" value="Genomic_DNA"/>
</dbReference>
<gene>
    <name evidence="5" type="ORF">HMPREF0860_2265</name>
    <name evidence="4" type="ORF">HMPREF1325_1030</name>
</gene>
<dbReference type="PANTHER" id="PTHR22789:SF0">
    <property type="entry name" value="3-OXO-TETRONATE 4-PHOSPHATE DECARBOXYLASE-RELATED"/>
    <property type="match status" value="1"/>
</dbReference>